<dbReference type="PANTHER" id="PTHR47053:SF1">
    <property type="entry name" value="MUREIN DD-ENDOPEPTIDASE MEPH-RELATED"/>
    <property type="match status" value="1"/>
</dbReference>
<keyword evidence="2" id="KW-0645">Protease</keyword>
<dbReference type="InterPro" id="IPR036365">
    <property type="entry name" value="PGBD-like_sf"/>
</dbReference>
<dbReference type="Pfam" id="PF00877">
    <property type="entry name" value="NLPC_P60"/>
    <property type="match status" value="1"/>
</dbReference>
<dbReference type="InterPro" id="IPR002477">
    <property type="entry name" value="Peptidoglycan-bd-like"/>
</dbReference>
<dbReference type="Gene3D" id="3.90.1720.10">
    <property type="entry name" value="endopeptidase domain like (from Nostoc punctiforme)"/>
    <property type="match status" value="1"/>
</dbReference>
<evidence type="ECO:0000259" key="5">
    <source>
        <dbReference type="PROSITE" id="PS51935"/>
    </source>
</evidence>
<feature type="domain" description="NlpC/P60" evidence="5">
    <location>
        <begin position="207"/>
        <end position="326"/>
    </location>
</feature>
<evidence type="ECO:0000256" key="3">
    <source>
        <dbReference type="ARBA" id="ARBA00022801"/>
    </source>
</evidence>
<dbReference type="RefSeq" id="WP_193539416.1">
    <property type="nucleotide sequence ID" value="NZ_JADCLJ010000024.1"/>
</dbReference>
<dbReference type="Gene3D" id="1.10.101.10">
    <property type="entry name" value="PGBD-like superfamily/PGBD"/>
    <property type="match status" value="2"/>
</dbReference>
<dbReference type="Proteomes" id="UP001516662">
    <property type="component" value="Unassembled WGS sequence"/>
</dbReference>
<proteinExistence type="inferred from homology"/>
<dbReference type="SUPFAM" id="SSF47090">
    <property type="entry name" value="PGBD-like"/>
    <property type="match status" value="2"/>
</dbReference>
<keyword evidence="3" id="KW-0378">Hydrolase</keyword>
<dbReference type="Pfam" id="PF01471">
    <property type="entry name" value="PG_binding_1"/>
    <property type="match status" value="2"/>
</dbReference>
<dbReference type="SUPFAM" id="SSF54001">
    <property type="entry name" value="Cysteine proteinases"/>
    <property type="match status" value="1"/>
</dbReference>
<keyword evidence="7" id="KW-1185">Reference proteome</keyword>
<dbReference type="InterPro" id="IPR036366">
    <property type="entry name" value="PGBDSf"/>
</dbReference>
<evidence type="ECO:0000256" key="4">
    <source>
        <dbReference type="ARBA" id="ARBA00022807"/>
    </source>
</evidence>
<keyword evidence="4" id="KW-0788">Thiol protease</keyword>
<sequence length="329" mass="36232">MIKSKPTRDAIVVTSVAAGFFLATPLVSEASEMELVPSKYSSPEPIQNQILRYGHTGYSVRVLQTELSKLSHYFGTIDGVYGPKTQEAVRNFQRSAHLKIDGVAGPNTLSKLSDTTKQLKPKTLTMGDRGPEVEALQLKLSKLSYYNGKVDGIFGKITKSAVEAYQKRNKLETNGVANDQTLQHLVQNKNVKGLTITTTKVKHNRNFSVDTGVISLAKNLIGTPYRWGGTKPGGFDCSGFLKYVFGLKGVNIPRTVSEIWNYGKSVDKLSVGDLVFYQTYKRGPSHAGIYLGNGKFIHTSSSKGVTISNMSNSYWKARYLGAKRIVQHK</sequence>
<dbReference type="InterPro" id="IPR038765">
    <property type="entry name" value="Papain-like_cys_pep_sf"/>
</dbReference>
<evidence type="ECO:0000313" key="6">
    <source>
        <dbReference type="EMBL" id="MBE4910152.1"/>
    </source>
</evidence>
<evidence type="ECO:0000256" key="2">
    <source>
        <dbReference type="ARBA" id="ARBA00022670"/>
    </source>
</evidence>
<accession>A0ABR9QNU7</accession>
<dbReference type="PANTHER" id="PTHR47053">
    <property type="entry name" value="MUREIN DD-ENDOPEPTIDASE MEPH-RELATED"/>
    <property type="match status" value="1"/>
</dbReference>
<organism evidence="6 7">
    <name type="scientific">Litchfieldia luteola</name>
    <dbReference type="NCBI Taxonomy" id="682179"/>
    <lineage>
        <taxon>Bacteria</taxon>
        <taxon>Bacillati</taxon>
        <taxon>Bacillota</taxon>
        <taxon>Bacilli</taxon>
        <taxon>Bacillales</taxon>
        <taxon>Bacillaceae</taxon>
        <taxon>Litchfieldia</taxon>
    </lineage>
</organism>
<dbReference type="PROSITE" id="PS51935">
    <property type="entry name" value="NLPC_P60"/>
    <property type="match status" value="1"/>
</dbReference>
<dbReference type="EMBL" id="JADCLJ010000024">
    <property type="protein sequence ID" value="MBE4910152.1"/>
    <property type="molecule type" value="Genomic_DNA"/>
</dbReference>
<dbReference type="InterPro" id="IPR051202">
    <property type="entry name" value="Peptidase_C40"/>
</dbReference>
<comment type="similarity">
    <text evidence="1">Belongs to the peptidase C40 family.</text>
</comment>
<name>A0ABR9QNU7_9BACI</name>
<evidence type="ECO:0000256" key="1">
    <source>
        <dbReference type="ARBA" id="ARBA00007074"/>
    </source>
</evidence>
<gene>
    <name evidence="6" type="ORF">IMZ08_19115</name>
</gene>
<evidence type="ECO:0000313" key="7">
    <source>
        <dbReference type="Proteomes" id="UP001516662"/>
    </source>
</evidence>
<protein>
    <submittedName>
        <fullName evidence="6">Peptidoglycan-binding protein</fullName>
    </submittedName>
</protein>
<comment type="caution">
    <text evidence="6">The sequence shown here is derived from an EMBL/GenBank/DDBJ whole genome shotgun (WGS) entry which is preliminary data.</text>
</comment>
<reference evidence="6 7" key="1">
    <citation type="submission" date="2020-10" db="EMBL/GenBank/DDBJ databases">
        <title>Bacillus sp. HD4P25, an endophyte from a halophyte.</title>
        <authorList>
            <person name="Sun J.-Q."/>
        </authorList>
    </citation>
    <scope>NUCLEOTIDE SEQUENCE [LARGE SCALE GENOMIC DNA]</scope>
    <source>
        <strain evidence="6 7">YIM 93174</strain>
    </source>
</reference>
<dbReference type="InterPro" id="IPR000064">
    <property type="entry name" value="NLP_P60_dom"/>
</dbReference>